<gene>
    <name evidence="1" type="ORF">FCM35_KLT12137</name>
</gene>
<organism evidence="1 2">
    <name type="scientific">Carex littledalei</name>
    <dbReference type="NCBI Taxonomy" id="544730"/>
    <lineage>
        <taxon>Eukaryota</taxon>
        <taxon>Viridiplantae</taxon>
        <taxon>Streptophyta</taxon>
        <taxon>Embryophyta</taxon>
        <taxon>Tracheophyta</taxon>
        <taxon>Spermatophyta</taxon>
        <taxon>Magnoliopsida</taxon>
        <taxon>Liliopsida</taxon>
        <taxon>Poales</taxon>
        <taxon>Cyperaceae</taxon>
        <taxon>Cyperoideae</taxon>
        <taxon>Cariceae</taxon>
        <taxon>Carex</taxon>
        <taxon>Carex subgen. Euthyceras</taxon>
    </lineage>
</organism>
<sequence length="101" mass="11373">MTERGVLFPSESAEKGTREKHAVFPFTSPALIVIDLSPSPNPIPPSLDKRLIQPELFLYYLSSLPLLFIPARLQAEIFSLKHFKEDQGAFNWGNKENNFGA</sequence>
<dbReference type="EMBL" id="SWLB01000023">
    <property type="protein sequence ID" value="KAF3323406.1"/>
    <property type="molecule type" value="Genomic_DNA"/>
</dbReference>
<evidence type="ECO:0000313" key="2">
    <source>
        <dbReference type="Proteomes" id="UP000623129"/>
    </source>
</evidence>
<proteinExistence type="predicted"/>
<accession>A0A833QPS0</accession>
<protein>
    <submittedName>
        <fullName evidence="1">Uncharacterized protein</fullName>
    </submittedName>
</protein>
<reference evidence="1" key="1">
    <citation type="submission" date="2020-01" db="EMBL/GenBank/DDBJ databases">
        <title>Genome sequence of Kobresia littledalei, the first chromosome-level genome in the family Cyperaceae.</title>
        <authorList>
            <person name="Qu G."/>
        </authorList>
    </citation>
    <scope>NUCLEOTIDE SEQUENCE</scope>
    <source>
        <strain evidence="1">C.B.Clarke</strain>
        <tissue evidence="1">Leaf</tissue>
    </source>
</reference>
<name>A0A833QPS0_9POAL</name>
<dbReference type="AlphaFoldDB" id="A0A833QPS0"/>
<evidence type="ECO:0000313" key="1">
    <source>
        <dbReference type="EMBL" id="KAF3323406.1"/>
    </source>
</evidence>
<dbReference type="Proteomes" id="UP000623129">
    <property type="component" value="Unassembled WGS sequence"/>
</dbReference>
<comment type="caution">
    <text evidence="1">The sequence shown here is derived from an EMBL/GenBank/DDBJ whole genome shotgun (WGS) entry which is preliminary data.</text>
</comment>
<keyword evidence="2" id="KW-1185">Reference proteome</keyword>